<sequence length="75" mass="8345">MTASSFRVSAARIRFCYLEVQALRGSRPLWGGRGAGPLSRRGTFARSQLRHSALGVPPNSLRDAAVYHYDPDLLW</sequence>
<dbReference type="Proteomes" id="UP001500320">
    <property type="component" value="Unassembled WGS sequence"/>
</dbReference>
<comment type="caution">
    <text evidence="1">The sequence shown here is derived from an EMBL/GenBank/DDBJ whole genome shotgun (WGS) entry which is preliminary data.</text>
</comment>
<gene>
    <name evidence="1" type="ORF">GCM10010466_10290</name>
</gene>
<reference evidence="2" key="1">
    <citation type="journal article" date="2019" name="Int. J. Syst. Evol. Microbiol.">
        <title>The Global Catalogue of Microorganisms (GCM) 10K type strain sequencing project: providing services to taxonomists for standard genome sequencing and annotation.</title>
        <authorList>
            <consortium name="The Broad Institute Genomics Platform"/>
            <consortium name="The Broad Institute Genome Sequencing Center for Infectious Disease"/>
            <person name="Wu L."/>
            <person name="Ma J."/>
        </authorList>
    </citation>
    <scope>NUCLEOTIDE SEQUENCE [LARGE SCALE GENOMIC DNA]</scope>
    <source>
        <strain evidence="2">JCM 9373</strain>
    </source>
</reference>
<proteinExistence type="predicted"/>
<keyword evidence="2" id="KW-1185">Reference proteome</keyword>
<protein>
    <submittedName>
        <fullName evidence="1">Uncharacterized protein</fullName>
    </submittedName>
</protein>
<dbReference type="EMBL" id="BAAAUT010000006">
    <property type="protein sequence ID" value="GAA3121315.1"/>
    <property type="molecule type" value="Genomic_DNA"/>
</dbReference>
<name>A0ABP6MPA8_9ACTN</name>
<organism evidence="1 2">
    <name type="scientific">Planomonospora alba</name>
    <dbReference type="NCBI Taxonomy" id="161354"/>
    <lineage>
        <taxon>Bacteria</taxon>
        <taxon>Bacillati</taxon>
        <taxon>Actinomycetota</taxon>
        <taxon>Actinomycetes</taxon>
        <taxon>Streptosporangiales</taxon>
        <taxon>Streptosporangiaceae</taxon>
        <taxon>Planomonospora</taxon>
    </lineage>
</organism>
<evidence type="ECO:0000313" key="1">
    <source>
        <dbReference type="EMBL" id="GAA3121315.1"/>
    </source>
</evidence>
<accession>A0ABP6MPA8</accession>
<evidence type="ECO:0000313" key="2">
    <source>
        <dbReference type="Proteomes" id="UP001500320"/>
    </source>
</evidence>